<dbReference type="EMBL" id="CAMXCT030002866">
    <property type="protein sequence ID" value="CAL4788269.1"/>
    <property type="molecule type" value="Genomic_DNA"/>
</dbReference>
<evidence type="ECO:0000313" key="4">
    <source>
        <dbReference type="EMBL" id="CAL4788269.1"/>
    </source>
</evidence>
<protein>
    <submittedName>
        <fullName evidence="4">Dihydroxyacetone kinase (DHA kinase) (Glyceron e kinase)</fullName>
    </submittedName>
</protein>
<dbReference type="GO" id="GO:0005829">
    <property type="term" value="C:cytosol"/>
    <property type="evidence" value="ECO:0007669"/>
    <property type="project" value="TreeGrafter"/>
</dbReference>
<evidence type="ECO:0000313" key="3">
    <source>
        <dbReference type="EMBL" id="CAL1154332.1"/>
    </source>
</evidence>
<sequence length="751" mass="83633">MSEEGKSLADIKTQVEQVIRDSVSLGVSMSVVRRLKAESIGLKKMEVGLGIHGEPGARTEAMASAKAIVEMLMEGLAQGRSSKGLPEPTDGLICMINNLGGVPPQEMCILVAELMRSKWGSSVKLLIGPAFLCTSLAIDQPANVGIWSATASELHVTRDLAVERPDSSLLHRSCPWGGHLVRLDLRNIRVMGAPEIASNVLVRPEVRSRYSGVLEKGVYRDVMSSEILKTFNPGDALIEQFYTMPALRLPALLFGDFSGEGFFETNKLLCVEKIALEPKVVILRDDLAELKMKLKCSQGQFVDLLQKYYIQQLFSRICSLGWISLLGPETPDATLSKFQEMDKKLNAETGAEGMEVAEALTEKQAVLEDEMAEAACFAKPLLRTVVVISYRDGCSMEPFAWFDAWVLHACQEAPAVANQHGEIEHQLHKQVLVDESGPVFSNFRARMGLEKEGSVAGPETAKHVERKKASLLIQALDMDGWVGRITASNTLLNHLIDEYLLTARREHQSQNIFHFVCIFSTPEDKWYAHRVVQGYMNRPGIQELRQADEQFYITLALRNFNRGPPLLPSDESVIIQDGHDRGLSCWMPFEPRKKFCFAEYLRQFLERLGHQVPIYDTLDGKTLVPYQCVMVRESWMELRRDVLAALKLQKMAYRFRHGGTTAPTLVEDVCPRVTPERATSPSVPSHGCHGDGICERPIVAKVVVRNTFLELEDDVPSQLIENLPSNLSLKRSKSASGDILNLSVQCCKDSV</sequence>
<keyword evidence="5" id="KW-1185">Reference proteome</keyword>
<dbReference type="OrthoDB" id="1724672at2759"/>
<dbReference type="EMBL" id="CAMXCT020002866">
    <property type="protein sequence ID" value="CAL1154332.1"/>
    <property type="molecule type" value="Genomic_DNA"/>
</dbReference>
<comment type="caution">
    <text evidence="2">The sequence shown here is derived from an EMBL/GenBank/DDBJ whole genome shotgun (WGS) entry which is preliminary data.</text>
</comment>
<dbReference type="SUPFAM" id="SSF82549">
    <property type="entry name" value="DAK1/DegV-like"/>
    <property type="match status" value="1"/>
</dbReference>
<proteinExistence type="predicted"/>
<evidence type="ECO:0000313" key="5">
    <source>
        <dbReference type="Proteomes" id="UP001152797"/>
    </source>
</evidence>
<dbReference type="Pfam" id="PF02733">
    <property type="entry name" value="Dak1"/>
    <property type="match status" value="1"/>
</dbReference>
<gene>
    <name evidence="2" type="ORF">C1SCF055_LOCUS27036</name>
</gene>
<reference evidence="3" key="2">
    <citation type="submission" date="2024-04" db="EMBL/GenBank/DDBJ databases">
        <authorList>
            <person name="Chen Y."/>
            <person name="Shah S."/>
            <person name="Dougan E. K."/>
            <person name="Thang M."/>
            <person name="Chan C."/>
        </authorList>
    </citation>
    <scope>NUCLEOTIDE SEQUENCE [LARGE SCALE GENOMIC DNA]</scope>
</reference>
<reference evidence="2" key="1">
    <citation type="submission" date="2022-10" db="EMBL/GenBank/DDBJ databases">
        <authorList>
            <person name="Chen Y."/>
            <person name="Dougan E. K."/>
            <person name="Chan C."/>
            <person name="Rhodes N."/>
            <person name="Thang M."/>
        </authorList>
    </citation>
    <scope>NUCLEOTIDE SEQUENCE</scope>
</reference>
<evidence type="ECO:0000313" key="2">
    <source>
        <dbReference type="EMBL" id="CAI4000957.1"/>
    </source>
</evidence>
<dbReference type="PANTHER" id="PTHR28629:SF4">
    <property type="entry name" value="TRIOKINASE_FMN CYCLASE"/>
    <property type="match status" value="1"/>
</dbReference>
<dbReference type="GO" id="GO:0019563">
    <property type="term" value="P:glycerol catabolic process"/>
    <property type="evidence" value="ECO:0007669"/>
    <property type="project" value="TreeGrafter"/>
</dbReference>
<dbReference type="PANTHER" id="PTHR28629">
    <property type="entry name" value="TRIOKINASE/FMN CYCLASE"/>
    <property type="match status" value="1"/>
</dbReference>
<dbReference type="InterPro" id="IPR004006">
    <property type="entry name" value="DhaK_dom"/>
</dbReference>
<dbReference type="GO" id="GO:0004371">
    <property type="term" value="F:glycerone kinase activity"/>
    <property type="evidence" value="ECO:0007669"/>
    <property type="project" value="InterPro"/>
</dbReference>
<keyword evidence="4" id="KW-0808">Transferase</keyword>
<dbReference type="AlphaFoldDB" id="A0A9P1G8C0"/>
<dbReference type="InterPro" id="IPR050861">
    <property type="entry name" value="Dihydroxyacetone_Kinase"/>
</dbReference>
<dbReference type="PROSITE" id="PS51481">
    <property type="entry name" value="DHAK"/>
    <property type="match status" value="1"/>
</dbReference>
<evidence type="ECO:0000259" key="1">
    <source>
        <dbReference type="PROSITE" id="PS51481"/>
    </source>
</evidence>
<accession>A0A9P1G8C0</accession>
<feature type="domain" description="DhaK" evidence="1">
    <location>
        <begin position="1"/>
        <end position="167"/>
    </location>
</feature>
<dbReference type="Proteomes" id="UP001152797">
    <property type="component" value="Unassembled WGS sequence"/>
</dbReference>
<organism evidence="2">
    <name type="scientific">Cladocopium goreaui</name>
    <dbReference type="NCBI Taxonomy" id="2562237"/>
    <lineage>
        <taxon>Eukaryota</taxon>
        <taxon>Sar</taxon>
        <taxon>Alveolata</taxon>
        <taxon>Dinophyceae</taxon>
        <taxon>Suessiales</taxon>
        <taxon>Symbiodiniaceae</taxon>
        <taxon>Cladocopium</taxon>
    </lineage>
</organism>
<keyword evidence="4" id="KW-0418">Kinase</keyword>
<name>A0A9P1G8C0_9DINO</name>
<dbReference type="EMBL" id="CAMXCT010002866">
    <property type="protein sequence ID" value="CAI4000957.1"/>
    <property type="molecule type" value="Genomic_DNA"/>
</dbReference>
<dbReference type="Gene3D" id="3.30.1180.20">
    <property type="entry name" value="Dihydroxyacetone kinase, domain 2"/>
    <property type="match status" value="1"/>
</dbReference>